<evidence type="ECO:0000256" key="5">
    <source>
        <dbReference type="SAM" id="MobiDB-lite"/>
    </source>
</evidence>
<dbReference type="InterPro" id="IPR015421">
    <property type="entry name" value="PyrdxlP-dep_Trfase_major"/>
</dbReference>
<dbReference type="Gene3D" id="3.90.1150.10">
    <property type="entry name" value="Aspartate Aminotransferase, domain 1"/>
    <property type="match status" value="1"/>
</dbReference>
<feature type="region of interest" description="Disordered" evidence="5">
    <location>
        <begin position="353"/>
        <end position="427"/>
    </location>
</feature>
<name>A0ABN1ZPA7_9ACTN</name>
<feature type="compositionally biased region" description="Low complexity" evidence="5">
    <location>
        <begin position="416"/>
        <end position="427"/>
    </location>
</feature>
<feature type="domain" description="Aminotransferase class I/classII large" evidence="7">
    <location>
        <begin position="2"/>
        <end position="265"/>
    </location>
</feature>
<feature type="transmembrane region" description="Helical" evidence="6">
    <location>
        <begin position="476"/>
        <end position="494"/>
    </location>
</feature>
<keyword evidence="6" id="KW-1133">Transmembrane helix</keyword>
<feature type="compositionally biased region" description="Basic and acidic residues" evidence="5">
    <location>
        <begin position="396"/>
        <end position="414"/>
    </location>
</feature>
<dbReference type="Proteomes" id="UP001501470">
    <property type="component" value="Unassembled WGS sequence"/>
</dbReference>
<comment type="caution">
    <text evidence="8">The sequence shown here is derived from an EMBL/GenBank/DDBJ whole genome shotgun (WGS) entry which is preliminary data.</text>
</comment>
<evidence type="ECO:0000259" key="7">
    <source>
        <dbReference type="Pfam" id="PF00155"/>
    </source>
</evidence>
<comment type="cofactor">
    <cofactor evidence="1">
        <name>pyridoxal 5'-phosphate</name>
        <dbReference type="ChEBI" id="CHEBI:597326"/>
    </cofactor>
</comment>
<keyword evidence="4" id="KW-0663">Pyridoxal phosphate</keyword>
<feature type="transmembrane region" description="Helical" evidence="6">
    <location>
        <begin position="506"/>
        <end position="526"/>
    </location>
</feature>
<dbReference type="Pfam" id="PF00155">
    <property type="entry name" value="Aminotran_1_2"/>
    <property type="match status" value="1"/>
</dbReference>
<dbReference type="InterPro" id="IPR050859">
    <property type="entry name" value="Class-I_PLP-dep_aminotransf"/>
</dbReference>
<dbReference type="SUPFAM" id="SSF53383">
    <property type="entry name" value="PLP-dependent transferases"/>
    <property type="match status" value="1"/>
</dbReference>
<dbReference type="InterPro" id="IPR015424">
    <property type="entry name" value="PyrdxlP-dep_Trfase"/>
</dbReference>
<feature type="compositionally biased region" description="Low complexity" evidence="5">
    <location>
        <begin position="385"/>
        <end position="394"/>
    </location>
</feature>
<feature type="compositionally biased region" description="Low complexity" evidence="5">
    <location>
        <begin position="353"/>
        <end position="364"/>
    </location>
</feature>
<dbReference type="InterPro" id="IPR004839">
    <property type="entry name" value="Aminotransferase_I/II_large"/>
</dbReference>
<keyword evidence="9" id="KW-1185">Reference proteome</keyword>
<dbReference type="PANTHER" id="PTHR42790">
    <property type="entry name" value="AMINOTRANSFERASE"/>
    <property type="match status" value="1"/>
</dbReference>
<evidence type="ECO:0000256" key="1">
    <source>
        <dbReference type="ARBA" id="ARBA00001933"/>
    </source>
</evidence>
<evidence type="ECO:0000256" key="2">
    <source>
        <dbReference type="ARBA" id="ARBA00022576"/>
    </source>
</evidence>
<accession>A0ABN1ZPA7</accession>
<reference evidence="8 9" key="1">
    <citation type="journal article" date="2019" name="Int. J. Syst. Evol. Microbiol.">
        <title>The Global Catalogue of Microorganisms (GCM) 10K type strain sequencing project: providing services to taxonomists for standard genome sequencing and annotation.</title>
        <authorList>
            <consortium name="The Broad Institute Genomics Platform"/>
            <consortium name="The Broad Institute Genome Sequencing Center for Infectious Disease"/>
            <person name="Wu L."/>
            <person name="Ma J."/>
        </authorList>
    </citation>
    <scope>NUCLEOTIDE SEQUENCE [LARGE SCALE GENOMIC DNA]</scope>
    <source>
        <strain evidence="8 9">JCM 15933</strain>
    </source>
</reference>
<feature type="compositionally biased region" description="Basic residues" evidence="5">
    <location>
        <begin position="366"/>
        <end position="378"/>
    </location>
</feature>
<gene>
    <name evidence="8" type="ORF">GCM10009827_011910</name>
</gene>
<evidence type="ECO:0000313" key="8">
    <source>
        <dbReference type="EMBL" id="GAA1501693.1"/>
    </source>
</evidence>
<evidence type="ECO:0000256" key="3">
    <source>
        <dbReference type="ARBA" id="ARBA00022679"/>
    </source>
</evidence>
<keyword evidence="6" id="KW-0812">Transmembrane</keyword>
<dbReference type="EMBL" id="BAAAQD010000001">
    <property type="protein sequence ID" value="GAA1501693.1"/>
    <property type="molecule type" value="Genomic_DNA"/>
</dbReference>
<organism evidence="8 9">
    <name type="scientific">Dactylosporangium maewongense</name>
    <dbReference type="NCBI Taxonomy" id="634393"/>
    <lineage>
        <taxon>Bacteria</taxon>
        <taxon>Bacillati</taxon>
        <taxon>Actinomycetota</taxon>
        <taxon>Actinomycetes</taxon>
        <taxon>Micromonosporales</taxon>
        <taxon>Micromonosporaceae</taxon>
        <taxon>Dactylosporangium</taxon>
    </lineage>
</organism>
<proteinExistence type="predicted"/>
<keyword evidence="3" id="KW-0808">Transferase</keyword>
<sequence>MVEKPTYDRVLLRLRGLGAKVHQVTLDRDGLDVDELRHLLDGGLRPRLAYVIPTFQNPSGMTLSEPRRATLLELADEFGFTVVEDDPYARIRFRGAPLPDLLSRDTAGVVVHVGSFTKTVCPGVRVGYLIGPEGLVEAIARRATNQYLSPSMVSQGIVHQFCLNGDLDRSVEVTRTALRQRATTLASSLRKLIPGARFTEPDGGYFMWVELPDGIDAGRLWQEGQRHGVAFVRGTDFLLDGGENAVRLAFSSILDEDIDDAVRRLADAITEVRTPGAITRTPEAGRTFQHRPASINPPVEPPVKPPVELPVELRVEPSAADTSTDTGEALARVAPARATRPAPTASALGVAGVGGVLRRAGPHPARAPHRRRGHRRRVAGTGGSAPRPDAAPPRAARRDGPRPREEHVVSERRTVARPADPAGAAADHGWRDLATWDRLAEWEKASPGTAGELIELLKAERRHAHRLAWADWAKQCAGVVLGFGCVLTMAWLAWHYAELGSPVEGVTVMGAGTASTVAIFVTGRYVGQRRPRGSGTPDAGARQ</sequence>
<dbReference type="CDD" id="cd00609">
    <property type="entry name" value="AAT_like"/>
    <property type="match status" value="1"/>
</dbReference>
<evidence type="ECO:0000313" key="9">
    <source>
        <dbReference type="Proteomes" id="UP001501470"/>
    </source>
</evidence>
<evidence type="ECO:0000256" key="6">
    <source>
        <dbReference type="SAM" id="Phobius"/>
    </source>
</evidence>
<dbReference type="InterPro" id="IPR015422">
    <property type="entry name" value="PyrdxlP-dep_Trfase_small"/>
</dbReference>
<dbReference type="Gene3D" id="3.40.640.10">
    <property type="entry name" value="Type I PLP-dependent aspartate aminotransferase-like (Major domain)"/>
    <property type="match status" value="1"/>
</dbReference>
<keyword evidence="2" id="KW-0032">Aminotransferase</keyword>
<dbReference type="PANTHER" id="PTHR42790:SF19">
    <property type="entry name" value="KYNURENINE_ALPHA-AMINOADIPATE AMINOTRANSFERASE, MITOCHONDRIAL"/>
    <property type="match status" value="1"/>
</dbReference>
<keyword evidence="6" id="KW-0472">Membrane</keyword>
<evidence type="ECO:0000256" key="4">
    <source>
        <dbReference type="ARBA" id="ARBA00022898"/>
    </source>
</evidence>
<protein>
    <recommendedName>
        <fullName evidence="7">Aminotransferase class I/classII large domain-containing protein</fullName>
    </recommendedName>
</protein>